<feature type="region of interest" description="Disordered" evidence="1">
    <location>
        <begin position="64"/>
        <end position="112"/>
    </location>
</feature>
<protein>
    <submittedName>
        <fullName evidence="2">Uncharacterized protein</fullName>
    </submittedName>
</protein>
<evidence type="ECO:0000256" key="1">
    <source>
        <dbReference type="SAM" id="MobiDB-lite"/>
    </source>
</evidence>
<evidence type="ECO:0000313" key="2">
    <source>
        <dbReference type="EMBL" id="EMS61798.1"/>
    </source>
</evidence>
<gene>
    <name evidence="2" type="ORF">TRIUR3_30690</name>
</gene>
<dbReference type="STRING" id="4572.M7ZEZ9"/>
<feature type="compositionally biased region" description="Basic and acidic residues" evidence="1">
    <location>
        <begin position="96"/>
        <end position="112"/>
    </location>
</feature>
<proteinExistence type="predicted"/>
<accession>M7ZEZ9</accession>
<dbReference type="EMBL" id="KD090446">
    <property type="protein sequence ID" value="EMS61798.1"/>
    <property type="molecule type" value="Genomic_DNA"/>
</dbReference>
<reference evidence="2" key="1">
    <citation type="journal article" date="2013" name="Nature">
        <title>Draft genome of the wheat A-genome progenitor Triticum urartu.</title>
        <authorList>
            <person name="Ling H.Q."/>
            <person name="Zhao S."/>
            <person name="Liu D."/>
            <person name="Wang J."/>
            <person name="Sun H."/>
            <person name="Zhang C."/>
            <person name="Fan H."/>
            <person name="Li D."/>
            <person name="Dong L."/>
            <person name="Tao Y."/>
            <person name="Gao C."/>
            <person name="Wu H."/>
            <person name="Li Y."/>
            <person name="Cui Y."/>
            <person name="Guo X."/>
            <person name="Zheng S."/>
            <person name="Wang B."/>
            <person name="Yu K."/>
            <person name="Liang Q."/>
            <person name="Yang W."/>
            <person name="Lou X."/>
            <person name="Chen J."/>
            <person name="Feng M."/>
            <person name="Jian J."/>
            <person name="Zhang X."/>
            <person name="Luo G."/>
            <person name="Jiang Y."/>
            <person name="Liu J."/>
            <person name="Wang Z."/>
            <person name="Sha Y."/>
            <person name="Zhang B."/>
            <person name="Wu H."/>
            <person name="Tang D."/>
            <person name="Shen Q."/>
            <person name="Xue P."/>
            <person name="Zou S."/>
            <person name="Wang X."/>
            <person name="Liu X."/>
            <person name="Wang F."/>
            <person name="Yang Y."/>
            <person name="An X."/>
            <person name="Dong Z."/>
            <person name="Zhang K."/>
            <person name="Zhang X."/>
            <person name="Luo M.C."/>
            <person name="Dvorak J."/>
            <person name="Tong Y."/>
            <person name="Wang J."/>
            <person name="Yang H."/>
            <person name="Li Z."/>
            <person name="Wang D."/>
            <person name="Zhang A."/>
            <person name="Wang J."/>
        </authorList>
    </citation>
    <scope>NUCLEOTIDE SEQUENCE</scope>
</reference>
<sequence>MVLRGRPLFALSRTYIVSDVSHAGFKSVDFGWGEAVYGGAGQGGEGADPRGADPRRDQLLLQVQERQGGGEHRGAYQPAQGRHGQVPARGRRPHRRDLAARDRASAHSKKDPKEYNIYFDGEWINSYIS</sequence>
<name>M7ZEZ9_TRIUA</name>
<dbReference type="AlphaFoldDB" id="M7ZEZ9"/>
<organism evidence="2">
    <name type="scientific">Triticum urartu</name>
    <name type="common">Red wild einkorn</name>
    <name type="synonym">Crithodium urartu</name>
    <dbReference type="NCBI Taxonomy" id="4572"/>
    <lineage>
        <taxon>Eukaryota</taxon>
        <taxon>Viridiplantae</taxon>
        <taxon>Streptophyta</taxon>
        <taxon>Embryophyta</taxon>
        <taxon>Tracheophyta</taxon>
        <taxon>Spermatophyta</taxon>
        <taxon>Magnoliopsida</taxon>
        <taxon>Liliopsida</taxon>
        <taxon>Poales</taxon>
        <taxon>Poaceae</taxon>
        <taxon>BOP clade</taxon>
        <taxon>Pooideae</taxon>
        <taxon>Triticodae</taxon>
        <taxon>Triticeae</taxon>
        <taxon>Triticinae</taxon>
        <taxon>Triticum</taxon>
    </lineage>
</organism>